<dbReference type="OrthoDB" id="10628887at2759"/>
<dbReference type="AlphaFoldDB" id="A0A165JAT7"/>
<accession>A0A165JAT7</accession>
<dbReference type="InterPro" id="IPR011990">
    <property type="entry name" value="TPR-like_helical_dom_sf"/>
</dbReference>
<proteinExistence type="predicted"/>
<sequence>MESVSTSPVDRSQCPNSAPHEANACIGCLRDCAVMQEQNNDGPALATTLCLLARAYLLDKQFENALGMLRKLPPGLDNAVIGLLFAAAWYLEGELSESFKMYMHVLANAGPTKELWWNIACVIEISGAHNVELAKHAYSKSAALDAVTIREAALRVTLLQDADKSARKLIVGTGSMLKALPVFKRGSGQPYTPGAAPLPVEVRQKAYDKLAAAGVFIPSVQAMLGEAGNFYDGQR</sequence>
<dbReference type="EMBL" id="KV423922">
    <property type="protein sequence ID" value="KZT61599.1"/>
    <property type="molecule type" value="Genomic_DNA"/>
</dbReference>
<reference evidence="1 2" key="1">
    <citation type="journal article" date="2016" name="Mol. Biol. Evol.">
        <title>Comparative Genomics of Early-Diverging Mushroom-Forming Fungi Provides Insights into the Origins of Lignocellulose Decay Capabilities.</title>
        <authorList>
            <person name="Nagy L.G."/>
            <person name="Riley R."/>
            <person name="Tritt A."/>
            <person name="Adam C."/>
            <person name="Daum C."/>
            <person name="Floudas D."/>
            <person name="Sun H."/>
            <person name="Yadav J.S."/>
            <person name="Pangilinan J."/>
            <person name="Larsson K.H."/>
            <person name="Matsuura K."/>
            <person name="Barry K."/>
            <person name="Labutti K."/>
            <person name="Kuo R."/>
            <person name="Ohm R.A."/>
            <person name="Bhattacharya S.S."/>
            <person name="Shirouzu T."/>
            <person name="Yoshinaga Y."/>
            <person name="Martin F.M."/>
            <person name="Grigoriev I.V."/>
            <person name="Hibbett D.S."/>
        </authorList>
    </citation>
    <scope>NUCLEOTIDE SEQUENCE [LARGE SCALE GENOMIC DNA]</scope>
    <source>
        <strain evidence="1 2">HHB12733</strain>
    </source>
</reference>
<keyword evidence="2" id="KW-1185">Reference proteome</keyword>
<evidence type="ECO:0000313" key="2">
    <source>
        <dbReference type="Proteomes" id="UP000076842"/>
    </source>
</evidence>
<name>A0A165JAT7_9BASI</name>
<dbReference type="SUPFAM" id="SSF48452">
    <property type="entry name" value="TPR-like"/>
    <property type="match status" value="1"/>
</dbReference>
<organism evidence="1 2">
    <name type="scientific">Calocera cornea HHB12733</name>
    <dbReference type="NCBI Taxonomy" id="1353952"/>
    <lineage>
        <taxon>Eukaryota</taxon>
        <taxon>Fungi</taxon>
        <taxon>Dikarya</taxon>
        <taxon>Basidiomycota</taxon>
        <taxon>Agaricomycotina</taxon>
        <taxon>Dacrymycetes</taxon>
        <taxon>Dacrymycetales</taxon>
        <taxon>Dacrymycetaceae</taxon>
        <taxon>Calocera</taxon>
    </lineage>
</organism>
<evidence type="ECO:0000313" key="1">
    <source>
        <dbReference type="EMBL" id="KZT61599.1"/>
    </source>
</evidence>
<evidence type="ECO:0008006" key="3">
    <source>
        <dbReference type="Google" id="ProtNLM"/>
    </source>
</evidence>
<protein>
    <recommendedName>
        <fullName evidence="3">TPR-like protein</fullName>
    </recommendedName>
</protein>
<dbReference type="Proteomes" id="UP000076842">
    <property type="component" value="Unassembled WGS sequence"/>
</dbReference>
<gene>
    <name evidence="1" type="ORF">CALCODRAFT_506159</name>
</gene>
<dbReference type="InParanoid" id="A0A165JAT7"/>